<keyword evidence="3 12" id="KW-0479">Metal-binding</keyword>
<organism evidence="14 15">
    <name type="scientific">Sedimentisphaera cyanobacteriorum</name>
    <dbReference type="NCBI Taxonomy" id="1940790"/>
    <lineage>
        <taxon>Bacteria</taxon>
        <taxon>Pseudomonadati</taxon>
        <taxon>Planctomycetota</taxon>
        <taxon>Phycisphaerae</taxon>
        <taxon>Sedimentisphaerales</taxon>
        <taxon>Sedimentisphaeraceae</taxon>
        <taxon>Sedimentisphaera</taxon>
    </lineage>
</organism>
<dbReference type="NCBIfam" id="TIGR00178">
    <property type="entry name" value="monomer_idh"/>
    <property type="match status" value="1"/>
</dbReference>
<evidence type="ECO:0000256" key="3">
    <source>
        <dbReference type="ARBA" id="ARBA00022723"/>
    </source>
</evidence>
<comment type="catalytic activity">
    <reaction evidence="7 9">
        <text>D-threo-isocitrate + NADP(+) = 2-oxoglutarate + CO2 + NADPH</text>
        <dbReference type="Rhea" id="RHEA:19629"/>
        <dbReference type="ChEBI" id="CHEBI:15562"/>
        <dbReference type="ChEBI" id="CHEBI:16526"/>
        <dbReference type="ChEBI" id="CHEBI:16810"/>
        <dbReference type="ChEBI" id="CHEBI:57783"/>
        <dbReference type="ChEBI" id="CHEBI:58349"/>
        <dbReference type="EC" id="1.1.1.42"/>
    </reaction>
</comment>
<dbReference type="EC" id="1.1.1.42" evidence="9"/>
<evidence type="ECO:0000256" key="4">
    <source>
        <dbReference type="ARBA" id="ARBA00022842"/>
    </source>
</evidence>
<keyword evidence="6 9" id="KW-0560">Oxidoreductase</keyword>
<comment type="similarity">
    <text evidence="8 9">Belongs to the monomeric-type IDH family.</text>
</comment>
<sequence length="740" mass="82339">MNRITWTKSDEAPSLASYSLLPVVEAYCKAAGIDIEVRDISLAGRIIANFPDQLTNEQKQPDDLAYLGELVKQPEANVIKLPNISASIPQLESAIKELQEKGYNIPSYPHKIKTQQDRKLIDRFAAVLGSAVNPVLREGNSDRRPAKAVKQFAKKHPHGMVKPWPENGSRADVAYMQEGDFYGSEKSVTLEKPSSVKIEFVCEDGSKKTLKDSLPLLEGEVVDSAVMNVEALEQFYSEKMKFAKEEGLLLSLHLKATMMKVSDPIMFGHCVKVFLKDVIDKHSETLDSLGVNLNYGLENIFSKLEGLEPSKRHEIETDIRKAYENNPSLAMVDSRKGITNLHVPNNIIIDASMPNVVRDGGKMWNSDDELQDTLALIPDRSYACVYQQIIEDCKENGQFNPAEMGSVSNVGLMAKKAEEYGSHDKTFEAEASGTIQVVSDSGEVLMSQKVSRGDIFRMCQAKDAPIKSWVELAVSRAREEGVPAVFWLDEKRAHDREIIAKVKKYLPEFDTSGLTIEILEPREAMKYSLQRVRRGEDTISVTGNVLRDYLTDLFPILELGTSARMLSIVPLMNGGGLYETGAGGSAPKHVAQFLRENHLRWDSLGEYCALVPSLEKIAQKTGSKKAASLADALNNAISDYLENGKTPSRKAGEPDNRASTYFLAMYWAKHLAQQKEDSEMAERFAKVFSRLSENESRIMEDLLKVQGSASDIGGYYKPDDKLAEKAMRPSEILNEIIEGV</sequence>
<gene>
    <name evidence="14" type="primary">icd2</name>
    <name evidence="14" type="ORF">L21SP3_00404</name>
</gene>
<evidence type="ECO:0000256" key="6">
    <source>
        <dbReference type="ARBA" id="ARBA00023002"/>
    </source>
</evidence>
<feature type="binding site" evidence="13">
    <location>
        <position position="133"/>
    </location>
    <ligand>
        <name>NADP(+)</name>
        <dbReference type="ChEBI" id="CHEBI:58349"/>
    </ligand>
</feature>
<dbReference type="SUPFAM" id="SSF53659">
    <property type="entry name" value="Isocitrate/Isopropylmalate dehydrogenase-like"/>
    <property type="match status" value="1"/>
</dbReference>
<proteinExistence type="inferred from homology"/>
<evidence type="ECO:0000256" key="1">
    <source>
        <dbReference type="ARBA" id="ARBA00022435"/>
    </source>
</evidence>
<evidence type="ECO:0000256" key="8">
    <source>
        <dbReference type="ARBA" id="ARBA00046318"/>
    </source>
</evidence>
<feature type="binding site" evidence="11">
    <location>
        <begin position="130"/>
        <end position="137"/>
    </location>
    <ligand>
        <name>substrate</name>
    </ligand>
</feature>
<feature type="binding site" evidence="13">
    <location>
        <begin position="600"/>
        <end position="602"/>
    </location>
    <ligand>
        <name>NADP(+)</name>
        <dbReference type="ChEBI" id="CHEBI:58349"/>
    </ligand>
</feature>
<keyword evidence="5 9" id="KW-0521">NADP</keyword>
<evidence type="ECO:0000256" key="5">
    <source>
        <dbReference type="ARBA" id="ARBA00022857"/>
    </source>
</evidence>
<evidence type="ECO:0000256" key="11">
    <source>
        <dbReference type="PIRSR" id="PIRSR009407-2"/>
    </source>
</evidence>
<evidence type="ECO:0000256" key="10">
    <source>
        <dbReference type="PIRSR" id="PIRSR009407-1"/>
    </source>
</evidence>
<dbReference type="RefSeq" id="WP_077539096.1">
    <property type="nucleotide sequence ID" value="NZ_CP019633.1"/>
</dbReference>
<dbReference type="KEGG" id="pbu:L21SP3_00404"/>
<evidence type="ECO:0000256" key="13">
    <source>
        <dbReference type="PIRSR" id="PIRSR009407-4"/>
    </source>
</evidence>
<dbReference type="EMBL" id="CP019633">
    <property type="protein sequence ID" value="AQQ08617.1"/>
    <property type="molecule type" value="Genomic_DNA"/>
</dbReference>
<feature type="binding site" evidence="11">
    <location>
        <position position="143"/>
    </location>
    <ligand>
        <name>D-threo-isocitrate</name>
        <dbReference type="ChEBI" id="CHEBI:15562"/>
    </ligand>
</feature>
<protein>
    <recommendedName>
        <fullName evidence="9">Isocitrate dehydrogenase [NADP]</fullName>
        <ecNumber evidence="9">1.1.1.42</ecNumber>
    </recommendedName>
    <alternativeName>
        <fullName evidence="9">Oxalosuccinate decarboxylase</fullName>
    </alternativeName>
</protein>
<feature type="site" description="Critical for catalysis" evidence="10">
    <location>
        <position position="255"/>
    </location>
</feature>
<dbReference type="PIRSF" id="PIRSF009407">
    <property type="entry name" value="IDH_monmr"/>
    <property type="match status" value="1"/>
</dbReference>
<feature type="binding site" evidence="13">
    <location>
        <position position="649"/>
    </location>
    <ligand>
        <name>NADP(+)</name>
        <dbReference type="ChEBI" id="CHEBI:58349"/>
    </ligand>
</feature>
<feature type="binding site" evidence="12">
    <location>
        <position position="552"/>
    </location>
    <ligand>
        <name>Mg(2+)</name>
        <dbReference type="ChEBI" id="CHEBI:18420"/>
    </ligand>
</feature>
<evidence type="ECO:0000313" key="14">
    <source>
        <dbReference type="EMBL" id="AQQ08617.1"/>
    </source>
</evidence>
<dbReference type="OrthoDB" id="9807643at2"/>
<dbReference type="Proteomes" id="UP000188273">
    <property type="component" value="Chromosome"/>
</dbReference>
<feature type="binding site" evidence="11">
    <location>
        <position position="547"/>
    </location>
    <ligand>
        <name>D-threo-isocitrate</name>
        <dbReference type="ChEBI" id="CHEBI:15562"/>
    </ligand>
</feature>
<feature type="binding site" evidence="13">
    <location>
        <position position="589"/>
    </location>
    <ligand>
        <name>NADP(+)</name>
        <dbReference type="ChEBI" id="CHEBI:58349"/>
    </ligand>
</feature>
<dbReference type="Pfam" id="PF03971">
    <property type="entry name" value="IDH"/>
    <property type="match status" value="1"/>
</dbReference>
<evidence type="ECO:0000256" key="12">
    <source>
        <dbReference type="PIRSR" id="PIRSR009407-3"/>
    </source>
</evidence>
<dbReference type="PANTHER" id="PTHR36999">
    <property type="entry name" value="ISOCITRATE DEHYDROGENASE [NADP]"/>
    <property type="match status" value="1"/>
</dbReference>
<keyword evidence="15" id="KW-1185">Reference proteome</keyword>
<dbReference type="GO" id="GO:0046872">
    <property type="term" value="F:metal ion binding"/>
    <property type="evidence" value="ECO:0007669"/>
    <property type="project" value="UniProtKB-KW"/>
</dbReference>
<dbReference type="InterPro" id="IPR004436">
    <property type="entry name" value="Isocitrate_DH_NADP_mono"/>
</dbReference>
<feature type="site" description="Critical for catalysis" evidence="10">
    <location>
        <position position="420"/>
    </location>
</feature>
<evidence type="ECO:0000256" key="2">
    <source>
        <dbReference type="ARBA" id="ARBA00022532"/>
    </source>
</evidence>
<dbReference type="GO" id="GO:0006099">
    <property type="term" value="P:tricarboxylic acid cycle"/>
    <property type="evidence" value="ECO:0007669"/>
    <property type="project" value="UniProtKB-KW"/>
</dbReference>
<dbReference type="AlphaFoldDB" id="A0A1Q2HMC7"/>
<dbReference type="PANTHER" id="PTHR36999:SF1">
    <property type="entry name" value="ISOCITRATE DEHYDROGENASE (NADP(+))"/>
    <property type="match status" value="1"/>
</dbReference>
<feature type="binding site" evidence="13">
    <location>
        <begin position="584"/>
        <end position="585"/>
    </location>
    <ligand>
        <name>NADP(+)</name>
        <dbReference type="ChEBI" id="CHEBI:58349"/>
    </ligand>
</feature>
<keyword evidence="4 12" id="KW-0460">Magnesium</keyword>
<feature type="binding site" evidence="13">
    <location>
        <begin position="80"/>
        <end position="85"/>
    </location>
    <ligand>
        <name>NADP(+)</name>
        <dbReference type="ChEBI" id="CHEBI:58349"/>
    </ligand>
</feature>
<keyword evidence="1 9" id="KW-0329">Glyoxylate bypass</keyword>
<feature type="binding site" evidence="12">
    <location>
        <position position="350"/>
    </location>
    <ligand>
        <name>Mg(2+)</name>
        <dbReference type="ChEBI" id="CHEBI:18420"/>
    </ligand>
</feature>
<evidence type="ECO:0000256" key="9">
    <source>
        <dbReference type="PIRNR" id="PIRNR009407"/>
    </source>
</evidence>
<name>A0A1Q2HMC7_9BACT</name>
<dbReference type="GO" id="GO:0006097">
    <property type="term" value="P:glyoxylate cycle"/>
    <property type="evidence" value="ECO:0007669"/>
    <property type="project" value="UniProtKB-KW"/>
</dbReference>
<evidence type="ECO:0000313" key="15">
    <source>
        <dbReference type="Proteomes" id="UP000188273"/>
    </source>
</evidence>
<keyword evidence="2 9" id="KW-0816">Tricarboxylic acid cycle</keyword>
<evidence type="ECO:0000256" key="7">
    <source>
        <dbReference type="ARBA" id="ARBA00023554"/>
    </source>
</evidence>
<dbReference type="Gene3D" id="3.40.718.10">
    <property type="entry name" value="Isopropylmalate Dehydrogenase"/>
    <property type="match status" value="1"/>
</dbReference>
<accession>A0A1Q2HMC7</accession>
<dbReference type="GO" id="GO:0004450">
    <property type="term" value="F:isocitrate dehydrogenase (NADP+) activity"/>
    <property type="evidence" value="ECO:0007669"/>
    <property type="project" value="UniProtKB-EC"/>
</dbReference>
<dbReference type="STRING" id="1940790.L21SP3_00404"/>
<comment type="cofactor">
    <cofactor evidence="12">
        <name>Mg(2+)</name>
        <dbReference type="ChEBI" id="CHEBI:18420"/>
    </cofactor>
    <cofactor evidence="12">
        <name>Mn(2+)</name>
        <dbReference type="ChEBI" id="CHEBI:29035"/>
    </cofactor>
    <text evidence="12">Binds 1 Mg(2+) or Mn(2+) ion per subunit.</text>
</comment>
<reference evidence="15" key="1">
    <citation type="submission" date="2017-02" db="EMBL/GenBank/DDBJ databases">
        <title>Comparative genomics and description of representatives of a novel lineage of planctomycetes thriving in anoxic sediments.</title>
        <authorList>
            <person name="Spring S."/>
            <person name="Bunk B."/>
            <person name="Sproer C."/>
            <person name="Klenk H.-P."/>
        </authorList>
    </citation>
    <scope>NUCLEOTIDE SEQUENCE [LARGE SCALE GENOMIC DNA]</scope>
    <source>
        <strain evidence="15">L21-RPul-D3</strain>
    </source>
</reference>
<feature type="binding site" evidence="12">
    <location>
        <position position="548"/>
    </location>
    <ligand>
        <name>Mg(2+)</name>
        <dbReference type="ChEBI" id="CHEBI:18420"/>
    </ligand>
</feature>